<keyword evidence="4" id="KW-1185">Reference proteome</keyword>
<feature type="region of interest" description="Disordered" evidence="1">
    <location>
        <begin position="45"/>
        <end position="100"/>
    </location>
</feature>
<dbReference type="Proteomes" id="UP001281761">
    <property type="component" value="Unassembled WGS sequence"/>
</dbReference>
<dbReference type="EMBL" id="JARBJD010000810">
    <property type="protein sequence ID" value="KAK2939899.1"/>
    <property type="molecule type" value="Genomic_DNA"/>
</dbReference>
<name>A0ABQ9WKA3_9EUKA</name>
<dbReference type="EMBL" id="JARBJD010000395">
    <property type="protein sequence ID" value="KAK2942615.1"/>
    <property type="molecule type" value="Genomic_DNA"/>
</dbReference>
<sequence>MYGRYKATILVHGEEMARTKLAGKWHVETIGREWDCVQDRYRSVQRSGVRVQKSKKLSQQDRRRADQSNRVPSKNGSTSEKGDARTSNPSGCVGSEERQC</sequence>
<comment type="caution">
    <text evidence="2">The sequence shown here is derived from an EMBL/GenBank/DDBJ whole genome shotgun (WGS) entry which is preliminary data.</text>
</comment>
<evidence type="ECO:0000313" key="3">
    <source>
        <dbReference type="EMBL" id="KAK2942615.1"/>
    </source>
</evidence>
<proteinExistence type="predicted"/>
<reference evidence="2 4" key="1">
    <citation type="journal article" date="2022" name="bioRxiv">
        <title>Genomics of Preaxostyla Flagellates Illuminates Evolutionary Transitions and the Path Towards Mitochondrial Loss.</title>
        <authorList>
            <person name="Novak L.V.F."/>
            <person name="Treitli S.C."/>
            <person name="Pyrih J."/>
            <person name="Halakuc P."/>
            <person name="Pipaliya S.V."/>
            <person name="Vacek V."/>
            <person name="Brzon O."/>
            <person name="Soukal P."/>
            <person name="Eme L."/>
            <person name="Dacks J.B."/>
            <person name="Karnkowska A."/>
            <person name="Elias M."/>
            <person name="Hampl V."/>
        </authorList>
    </citation>
    <scope>NUCLEOTIDE SEQUENCE [LARGE SCALE GENOMIC DNA]</scope>
    <source>
        <strain evidence="2">NAU3</strain>
        <tissue evidence="2">Gut</tissue>
    </source>
</reference>
<gene>
    <name evidence="3" type="ORF">BLNAU_22466</name>
    <name evidence="2" type="ORF">BLNAU_25193</name>
</gene>
<feature type="compositionally biased region" description="Polar residues" evidence="1">
    <location>
        <begin position="68"/>
        <end position="90"/>
    </location>
</feature>
<feature type="compositionally biased region" description="Basic and acidic residues" evidence="1">
    <location>
        <begin position="58"/>
        <end position="67"/>
    </location>
</feature>
<protein>
    <recommendedName>
        <fullName evidence="5">Transposase</fullName>
    </recommendedName>
</protein>
<evidence type="ECO:0000313" key="4">
    <source>
        <dbReference type="Proteomes" id="UP001281761"/>
    </source>
</evidence>
<organism evidence="2 4">
    <name type="scientific">Blattamonas nauphoetae</name>
    <dbReference type="NCBI Taxonomy" id="2049346"/>
    <lineage>
        <taxon>Eukaryota</taxon>
        <taxon>Metamonada</taxon>
        <taxon>Preaxostyla</taxon>
        <taxon>Oxymonadida</taxon>
        <taxon>Blattamonas</taxon>
    </lineage>
</organism>
<evidence type="ECO:0000256" key="1">
    <source>
        <dbReference type="SAM" id="MobiDB-lite"/>
    </source>
</evidence>
<accession>A0ABQ9WKA3</accession>
<evidence type="ECO:0000313" key="2">
    <source>
        <dbReference type="EMBL" id="KAK2939899.1"/>
    </source>
</evidence>
<evidence type="ECO:0008006" key="5">
    <source>
        <dbReference type="Google" id="ProtNLM"/>
    </source>
</evidence>